<feature type="compositionally biased region" description="Polar residues" evidence="4">
    <location>
        <begin position="2709"/>
        <end position="2732"/>
    </location>
</feature>
<evidence type="ECO:0000256" key="1">
    <source>
        <dbReference type="ARBA" id="ARBA00022737"/>
    </source>
</evidence>
<feature type="compositionally biased region" description="Basic and acidic residues" evidence="4">
    <location>
        <begin position="2733"/>
        <end position="2755"/>
    </location>
</feature>
<dbReference type="InterPro" id="IPR003961">
    <property type="entry name" value="FN3_dom"/>
</dbReference>
<dbReference type="FunFam" id="2.60.40.10:FF:000032">
    <property type="entry name" value="palladin isoform X1"/>
    <property type="match status" value="1"/>
</dbReference>
<feature type="region of interest" description="Disordered" evidence="4">
    <location>
        <begin position="3414"/>
        <end position="4088"/>
    </location>
</feature>
<evidence type="ECO:0000313" key="7">
    <source>
        <dbReference type="EnsemblMetazoa" id="CJA06863.1"/>
    </source>
</evidence>
<proteinExistence type="predicted"/>
<dbReference type="Pfam" id="PF00041">
    <property type="entry name" value="fn3"/>
    <property type="match status" value="5"/>
</dbReference>
<feature type="compositionally biased region" description="Basic and acidic residues" evidence="4">
    <location>
        <begin position="3515"/>
        <end position="3722"/>
    </location>
</feature>
<feature type="compositionally biased region" description="Basic and acidic residues" evidence="4">
    <location>
        <begin position="2127"/>
        <end position="2146"/>
    </location>
</feature>
<feature type="compositionally biased region" description="Low complexity" evidence="4">
    <location>
        <begin position="3966"/>
        <end position="3977"/>
    </location>
</feature>
<evidence type="ECO:0000259" key="6">
    <source>
        <dbReference type="PROSITE" id="PS50853"/>
    </source>
</evidence>
<feature type="region of interest" description="Disordered" evidence="4">
    <location>
        <begin position="2193"/>
        <end position="2283"/>
    </location>
</feature>
<feature type="compositionally biased region" description="Polar residues" evidence="4">
    <location>
        <begin position="579"/>
        <end position="599"/>
    </location>
</feature>
<evidence type="ECO:0000256" key="3">
    <source>
        <dbReference type="ARBA" id="ARBA00023319"/>
    </source>
</evidence>
<protein>
    <recommendedName>
        <fullName evidence="9">Fibronectin type-III domain-containing protein</fullName>
    </recommendedName>
</protein>
<feature type="compositionally biased region" description="Polar residues" evidence="4">
    <location>
        <begin position="2249"/>
        <end position="2258"/>
    </location>
</feature>
<evidence type="ECO:0000313" key="8">
    <source>
        <dbReference type="Proteomes" id="UP000005237"/>
    </source>
</evidence>
<keyword evidence="1" id="KW-0677">Repeat</keyword>
<dbReference type="PANTHER" id="PTHR13817:SF151">
    <property type="entry name" value="TITIN"/>
    <property type="match status" value="1"/>
</dbReference>
<feature type="compositionally biased region" description="Basic and acidic residues" evidence="4">
    <location>
        <begin position="1765"/>
        <end position="1783"/>
    </location>
</feature>
<feature type="domain" description="Ig-like" evidence="5">
    <location>
        <begin position="3306"/>
        <end position="3394"/>
    </location>
</feature>
<feature type="domain" description="Ig-like" evidence="5">
    <location>
        <begin position="4180"/>
        <end position="4267"/>
    </location>
</feature>
<feature type="domain" description="Fibronectin type-III" evidence="6">
    <location>
        <begin position="4470"/>
        <end position="4564"/>
    </location>
</feature>
<name>A0A8R1HRW0_CAEJA</name>
<sequence>MNQKNDRNYMLFDPWFTSVHICYLYCLLTDVTDGLSIVSPPLKQKKHLKKKKKLQKKKKIAVKETEQDEKPVAYLKPEVSGMERKRSNSGSSELFVDVDIEAGEESIHTDALVDLNFYDYDQMELSIFEDYDSETEDSASIDCDVSLSNVSADDGINVFPPNEDSQEVVQDVVLPKKDQSNVIQKEEESEVTTATFACNEESVCFTIGSDQSIIEHPHSHAIENMDSEVVLKCKTSKPISDAKWFCNGMILSNNEQISIKIVDRETILTLSKFLPQNKGRYHVLIDGSIGSQPATISGPSPPVILNKLTKPITHQAGKSFTYNFTFHGAPAPRLRMLHKGEPVSFDVKYDVYDNVASLYIPKMTKKDGSDYIVVLENKYGKDESEINISMVDTPLKPRKAQLVHLTDTSANIQWLPPHSGESDILHYIIQRRSTESRRWRNLGHVQEKIFTAVELVPNEFYAFRIVAVNSFGEGAPSDIVEVNTLDYDMEESFEFVGEETPVPLVDDEASQVSIDVLSTEADMTLNVEEEIEISQVIEISTGQAEEAVNTKTKKPKKKLAKKATEDETSEDTLELTLEVGSTETNDSASIKMEITSSEMSAEVKSKKEADEKNVAEEKDAEVTAKKKAAEDKSKKDSEAKTKEAADEKKAAEDKSKEDTEVKAKKEADEKKAAEDNVKKDDEVKVKKEADEKKAAEEKSKKDAEVKVKKEADEKKAAEEKSKEDTEVKAKKEADEKKAAEDNVKKDSEAKTKEAADEKKAAEDKSKKAAKDKSKKDAEVKAKKEADEKKAAEDKAKKVDEVKVKKEADEKKAAEEKSKKDAEVKAKKEANEKKAAEDNVKKDSEAKTKEAADEKKAAEDKSKKAAKDKSKKDAEVKAKKEADEKKAAEDKAKKDDEVKVKKEADEKKAAEEKSKKDAEVKAKKEADEKKAAEDNVKKDSEAKTKEAADEKKAAEDKSKKAAKDKSKKDAEVKAKKEADEKKAAEDKAKKDDEVKVKKEADEKKAAEEKSKEDAEVKAKKEADEKKAAEDNVKKDSEAKTKEAADEKKAAEDKSKKAAKDKSKKDAEVKAKKEADDKKAAEEKAKKDADVKAKKEADDKKAADDKAKKDAEAKVNKEADEKKAAEDKSKKDAEVKAKKETDEKKAAEDKSKKDSEAKSKGAADEKKAADEHAEKDAEAKTKKETDEKKSADEKADMDVEAKSKKEAEDKKTSKTKTKKDAKIKAEKDTKDQKAAKDTNKKDNSEIATEENTSDESRKDLDSDISLSLDTITESDDLSTSSTIKLTKESDESGIDSRMGQTSDSEDTPFTSQPSSLTVTETTGEARFEVKFSRKPIYVKWMRDNREIRVAYGKVSVETTEETSILVIKNVDGKDVGNIYAVFDNEYNSAIARLELRVPCKITLDSINTPTEIVAGKNLDISVKIDGFPAVSHIELLHNNENLQTRADVSDFDDAISIRMKRVKIEDSGEIKIFVKNDVSEDVLLIPVKVIDVPSKPSSLQVTSRESEKVILQWMPPNDVNGSEIIEYIVERKTTDSKRWRHACTVTKTAATVDGLFSSTEYVFRVIAVNSAGQSSACESVEAETLADEDMDGSPEDVVLLDDGGVGKKPEKPEDPNARKKKEEEKESRKEQEKGKDNAGAGSSKGCDDNVKESEENAELNSSFTNPEQHGKTEKQVLRGARKSLTRSLNIKESDIDADVIEYDFEEHTEEKEDVEEVPNDPTVSKLSSTFAFDKIDEEASQSFLEHVKSEEKDSMALQKLNKKIKKKDQEEDASTKKKSSDKAKSDMSIQQLNKSMKKQGENKNFEKSEKLAEADETQLTIQELNKKMKNKKKSGENEAFKTIGVNSQDSTKLALHHVNADLSNPKADNSTEVIGGGAETEKADDSLSLQSLNKTMKQKKATDNAAEIKLVEKLETVENFTLQDLYEELTAETARESKTAKNLGDDRTEKTAMEIKHVEKNLKKKKQKNQQKELVVGEPITENTSLEVREFNKELDNSQKISEQSSTFNFGQKDQEEYSMEVNNLQKKLTRQDAEEIQSGKLLDSNDEKTELAIIGKNKKLKKKPEEVESAEYDGKATVSTADSFAETTLRTKKLKNVEESGNSESNINQTTLEETAFATTRLDGKFVKDDEENKDKAEHQVPLKNQEKTSLATRKKKVSFDASTKSESVEDIIPAKNKEDDRMHITEMKMIVEKEAEAGETKIERKEKVLAKEKTSLEEKTVKLKSKSKKNSNESTEKKLGSSKKENLKDSLSLTGQKVKSNKEKSTAHAEKMLQVPSSLKRTETKFSEQSFTAELDKFIENEDQAEKVFAEPFITQDQLIVTEKVQRLKRDEESEQADVNSQSSEKDSLACIGTSTSLEKKSEEQAVKENLEESVKKTSYAEKTKDIKKNKTGQQDDSAETSVAEKPKSAALLNLGNNTEYISKDVEQLKPENEESADTTHGKANVQGNEYAEITKGRKFKRAEQLGETETIIGDSTQTPKRSDSLAVSDTHPEIRRSSVEISAFGQIDLVNKDATSLTDTRYDTHLEKEELNKTATKDFMDKGSKKKKDSMSISSQDNAFKKGFETGEASATVAQEDEERAEYDSGRRCESGKQLSDAHIEKDLKNDNTTVEMSLQAEEPSPGSEQKRYSEKKIIPEARTAASEKQSGKKDKLVDKLSTAESSSKQKQSKKGNKNDDATNTGMTLKEGQSAEATSDATEAGLDRKTGINETTQDSSEYQNKTSTTLDFSIDSQDRTKQNKPEHVLDSENKKTEDSISNSKDGSIEERAQTEKQSDKDKHAESRRKGKKPNTTSEIAKNLNAASLSGADSEVFIEKASKDESVKKDEVLENIDRKAENIEELYVSPSTGADDAKTRKTVKKTSKNSEKAIALVSSFEKPEEKLEKSKTIETRAEKDKSSFAENSSNFDLESAENQLAAAVSNAQCLQQDSDSLALQDAHIVFNKSSDSRADTETNVPQRELTLKICQAETIDWSDCSDDEVGETSTSDRGVVKKKKKFIISAISQDGEFSDAESITFDENGVRVEKRRRRKKDPNNFLDSTQLAMKIPAFAKKMQYIGCIEEDMVKFTIKVIADEVPLIRMYRNDFPVNNFDKMVFEGFTKGNEHTFNVTIKTIRKMDGGKLVFEAKNDFGMDKCTILLDVRDSGSFMDDFVETHRSAGILEPISDVLVKEGDTATLSGKVEGYPLPELVWIKNGKEIDMMVPSTKYQLEYHSDGEFEARIANCTFEDDDDYSLLVENLAGVDSCNFQVVVDCKSYPNDEHFNRRRRLQRGRRIMGASSDSEFDKAQKKKKRRTKRVVERKNPNAPRLTQLIPPRFDKILSDHDALEGDNIVMMVQTLGEPEPQVRFYRDGKLIDDVSGERLEIRHEEEMRKHWLILKDICKDEEAEYACQAINVAGEAWCFSDVVVHMSQESHDEEKLIGKDAAEKDDTLTEESTPKPKRKVVKKKEIEQAEQKEQAQELETGIEQDIKERSLKDAEAEIEKTSDENKKKDSETKAKKKTVEKQAIIDNVIETTEAKVNKEANDKAKKDADAETKKESTDDKVKKDVEISTKKEADDQKAVDDKTKKETEVKAKKAADDKTKKDAESKTKKEADDKNMADDKAKKEAEAKAKKEVDDKKTVDDKAKKETEAKVKKEADEKKAADDKAKKDSEAKTKKETEDKKAVDDKAKKESEAKAKKETDDKKASNEKAKKDAEAKTKKEADEKKAADDKAKKDDEAKKILKLRPRRKLKIKGQTDDKKASNDKAKKDAEAKTKKEADDKKAADDKAKKDSDDKKASDDKAKKDAEAKTKKEADEKKAADDKAKKDSDNKKVSDDKAKKDAEAKTKKESDEKKAADDKAKKDAEAKTKKEADDKKAADDKAKKDAEAKTKKESDEKKAADDKAKKDAEAKTKKEADDKKTADDMAKKDAEAKAKKEAEDKKATDEKDNEIKSGDGKPPKPEDLSGEATSKKRIIKKKKEKSDSVASDASLADVSKISDVSEDKPKKKVLRKKTEKSDSVISETSSVEASEAIESIAEKTSVTTDSAVESEATDFTATQKKPSEKIEESPDEFASATIERKSSSIFSDGEESITSKTSSEGRRRRRRTGFASVFASETLALRGDNVEIEVELLNEDDQVTWQVNGKDASSNQRYHEMSHTFFRTLIIDEVQPEDSGMKITARCEDETHTTVLKVEELPTDFVKFLPRKSSGKEGQEITISVTLNHPIDVSKVIWLKDGKQLDLSKEYSIDTVGCSVSLTLRRAKYEDSGKYTVVCDGVECNTQLSVQGKPVLKNQSEKIPVIQVDKDEQFSIHVAYDSNPEASFSMSVDGKELEFDGRSRIDVVDDGLKLTRRGVSKADSGEYEVKLKNEFGEVSQKFDVKVNDAPSAPADISVVKTESNCLHIEWNAPTENNGAEITSYVIEKKENGRRKFHKVASVNGRKDSFVVDDLEMETAYIVRVAAVNKFGVGEFVETKPVQTGSPFQLPTVEFPPTISAVSSTSCSLAWPKPINDGGSPVYGYDVYKREDGGEWKKLNGEDLVFTENFNVRALSSGKEYEFKIEACNEAGLRSNSNVVSEKLKVEGFVPETILDSPVVIVLDNDKVEVSWQPEGEKQFVVQYKSDGSSIWANIDIGAPASESDGAVTKCIIDGLREGISYVFRVAARNEHGTGEFSDPTNPIVVLADDAPRILKAIRSAKIPKRCELRLECHAAGHPAPEYIWYKDGKEIIPMDENTEIVNEGSMSALIIHEMSSDDVGTYKVLVENVHGIAESEAEVSISDVRAHFNSSFSELTEIEEGHEIELTCEVSDEEAVVNWYKDGKKLVASDRVQFYAMARKRTLRIKGSTDADSGVYKLLYRTSALAVQQS</sequence>
<dbReference type="InterPro" id="IPR013098">
    <property type="entry name" value="Ig_I-set"/>
</dbReference>
<feature type="region of interest" description="Disordered" evidence="4">
    <location>
        <begin position="3268"/>
        <end position="3304"/>
    </location>
</feature>
<dbReference type="PANTHER" id="PTHR13817">
    <property type="entry name" value="TITIN"/>
    <property type="match status" value="1"/>
</dbReference>
<dbReference type="Gene3D" id="2.60.40.10">
    <property type="entry name" value="Immunoglobulins"/>
    <property type="match status" value="17"/>
</dbReference>
<dbReference type="InterPro" id="IPR003599">
    <property type="entry name" value="Ig_sub"/>
</dbReference>
<feature type="domain" description="Fibronectin type-III" evidence="6">
    <location>
        <begin position="1493"/>
        <end position="1585"/>
    </location>
</feature>
<dbReference type="FunFam" id="2.60.40.10:FF:002550">
    <property type="entry name" value="Titin homolog"/>
    <property type="match status" value="1"/>
</dbReference>
<dbReference type="InterPro" id="IPR036116">
    <property type="entry name" value="FN3_sf"/>
</dbReference>
<feature type="compositionally biased region" description="Basic and acidic residues" evidence="4">
    <location>
        <begin position="3467"/>
        <end position="3503"/>
    </location>
</feature>
<accession>A0A8R1HRW0</accession>
<feature type="compositionally biased region" description="Polar residues" evidence="4">
    <location>
        <begin position="1296"/>
        <end position="1318"/>
    </location>
</feature>
<feature type="compositionally biased region" description="Basic and acidic residues" evidence="4">
    <location>
        <begin position="2358"/>
        <end position="2389"/>
    </location>
</feature>
<feature type="domain" description="Fibronectin type-III" evidence="6">
    <location>
        <begin position="4571"/>
        <end position="4666"/>
    </location>
</feature>
<organism evidence="7 8">
    <name type="scientific">Caenorhabditis japonica</name>
    <dbReference type="NCBI Taxonomy" id="281687"/>
    <lineage>
        <taxon>Eukaryota</taxon>
        <taxon>Metazoa</taxon>
        <taxon>Ecdysozoa</taxon>
        <taxon>Nematoda</taxon>
        <taxon>Chromadorea</taxon>
        <taxon>Rhabditida</taxon>
        <taxon>Rhabditina</taxon>
        <taxon>Rhabditomorpha</taxon>
        <taxon>Rhabditoidea</taxon>
        <taxon>Rhabditidae</taxon>
        <taxon>Peloderinae</taxon>
        <taxon>Caenorhabditis</taxon>
    </lineage>
</organism>
<feature type="compositionally biased region" description="Basic and acidic residues" evidence="4">
    <location>
        <begin position="2532"/>
        <end position="2544"/>
    </location>
</feature>
<dbReference type="SMART" id="SM00409">
    <property type="entry name" value="IG"/>
    <property type="match status" value="11"/>
</dbReference>
<dbReference type="Pfam" id="PF07679">
    <property type="entry name" value="I-set"/>
    <property type="match status" value="9"/>
</dbReference>
<dbReference type="Proteomes" id="UP000005237">
    <property type="component" value="Unassembled WGS sequence"/>
</dbReference>
<feature type="compositionally biased region" description="Basic and acidic residues" evidence="4">
    <location>
        <begin position="1602"/>
        <end position="1634"/>
    </location>
</feature>
<feature type="compositionally biased region" description="Basic and acidic residues" evidence="4">
    <location>
        <begin position="2430"/>
        <end position="2441"/>
    </location>
</feature>
<feature type="compositionally biased region" description="Basic and acidic residues" evidence="4">
    <location>
        <begin position="2626"/>
        <end position="2637"/>
    </location>
</feature>
<keyword evidence="8" id="KW-1185">Reference proteome</keyword>
<feature type="region of interest" description="Disordered" evidence="4">
    <location>
        <begin position="548"/>
        <end position="1258"/>
    </location>
</feature>
<dbReference type="PROSITE" id="PS50835">
    <property type="entry name" value="IG_LIKE"/>
    <property type="match status" value="4"/>
</dbReference>
<dbReference type="InterPro" id="IPR050964">
    <property type="entry name" value="Striated_Muscle_Regulatory"/>
</dbReference>
<feature type="region of interest" description="Disordered" evidence="4">
    <location>
        <begin position="2876"/>
        <end position="2905"/>
    </location>
</feature>
<dbReference type="PROSITE" id="PS50853">
    <property type="entry name" value="FN3"/>
    <property type="match status" value="5"/>
</dbReference>
<feature type="compositionally biased region" description="Basic and acidic residues" evidence="4">
    <location>
        <begin position="2647"/>
        <end position="2656"/>
    </location>
</feature>
<feature type="compositionally biased region" description="Basic and acidic residues" evidence="4">
    <location>
        <begin position="1643"/>
        <end position="1652"/>
    </location>
</feature>
<dbReference type="InterPro" id="IPR013783">
    <property type="entry name" value="Ig-like_fold"/>
</dbReference>
<feature type="region of interest" description="Disordered" evidence="4">
    <location>
        <begin position="1273"/>
        <end position="1318"/>
    </location>
</feature>
<feature type="compositionally biased region" description="Basic and acidic residues" evidence="4">
    <location>
        <begin position="2260"/>
        <end position="2271"/>
    </location>
</feature>
<dbReference type="CDD" id="cd00063">
    <property type="entry name" value="FN3"/>
    <property type="match status" value="5"/>
</dbReference>
<feature type="compositionally biased region" description="Basic and acidic residues" evidence="4">
    <location>
        <begin position="2763"/>
        <end position="2781"/>
    </location>
</feature>
<keyword evidence="2" id="KW-1015">Disulfide bond</keyword>
<feature type="compositionally biased region" description="Basic and acidic residues" evidence="4">
    <location>
        <begin position="601"/>
        <end position="1242"/>
    </location>
</feature>
<feature type="compositionally biased region" description="Basic and acidic residues" evidence="4">
    <location>
        <begin position="1743"/>
        <end position="1752"/>
    </location>
</feature>
<dbReference type="FunFam" id="2.60.40.10:FF:002446">
    <property type="entry name" value="Titin homolog"/>
    <property type="match status" value="1"/>
</dbReference>
<feature type="compositionally biased region" description="Polar residues" evidence="4">
    <location>
        <begin position="4024"/>
        <end position="4042"/>
    </location>
</feature>
<feature type="compositionally biased region" description="Basic and acidic residues" evidence="4">
    <location>
        <begin position="3414"/>
        <end position="3430"/>
    </location>
</feature>
<feature type="region of interest" description="Disordered" evidence="4">
    <location>
        <begin position="1741"/>
        <end position="1883"/>
    </location>
</feature>
<feature type="region of interest" description="Disordered" evidence="4">
    <location>
        <begin position="2430"/>
        <end position="2492"/>
    </location>
</feature>
<feature type="compositionally biased region" description="Basic and acidic residues" evidence="4">
    <location>
        <begin position="2583"/>
        <end position="2607"/>
    </location>
</feature>
<feature type="compositionally biased region" description="Basic and acidic residues" evidence="4">
    <location>
        <begin position="3736"/>
        <end position="3945"/>
    </location>
</feature>
<dbReference type="InterPro" id="IPR003598">
    <property type="entry name" value="Ig_sub2"/>
</dbReference>
<feature type="region of interest" description="Disordered" evidence="4">
    <location>
        <begin position="2532"/>
        <end position="2802"/>
    </location>
</feature>
<dbReference type="InterPro" id="IPR036179">
    <property type="entry name" value="Ig-like_dom_sf"/>
</dbReference>
<feature type="compositionally biased region" description="Polar residues" evidence="4">
    <location>
        <begin position="1656"/>
        <end position="1665"/>
    </location>
</feature>
<feature type="compositionally biased region" description="Basic and acidic residues" evidence="4">
    <location>
        <begin position="2230"/>
        <end position="2248"/>
    </location>
</feature>
<feature type="domain" description="Fibronectin type-III" evidence="6">
    <location>
        <begin position="396"/>
        <end position="487"/>
    </location>
</feature>
<feature type="region of interest" description="Disordered" evidence="4">
    <location>
        <begin position="2330"/>
        <end position="2416"/>
    </location>
</feature>
<keyword evidence="3" id="KW-0393">Immunoglobulin domain</keyword>
<feature type="compositionally biased region" description="Basic residues" evidence="4">
    <location>
        <begin position="3723"/>
        <end position="3734"/>
    </location>
</feature>
<feature type="compositionally biased region" description="Basic and acidic residues" evidence="4">
    <location>
        <begin position="2877"/>
        <end position="2899"/>
    </location>
</feature>
<feature type="region of interest" description="Disordered" evidence="4">
    <location>
        <begin position="1574"/>
        <end position="1681"/>
    </location>
</feature>
<feature type="compositionally biased region" description="Basic and acidic residues" evidence="4">
    <location>
        <begin position="1796"/>
        <end position="1811"/>
    </location>
</feature>
<dbReference type="CDD" id="cd00096">
    <property type="entry name" value="Ig"/>
    <property type="match status" value="1"/>
</dbReference>
<dbReference type="InterPro" id="IPR007110">
    <property type="entry name" value="Ig-like_dom"/>
</dbReference>
<feature type="compositionally biased region" description="Low complexity" evidence="4">
    <location>
        <begin position="4001"/>
        <end position="4023"/>
    </location>
</feature>
<feature type="domain" description="Fibronectin type-III" evidence="6">
    <location>
        <begin position="4370"/>
        <end position="4464"/>
    </location>
</feature>
<reference evidence="8" key="1">
    <citation type="submission" date="2010-08" db="EMBL/GenBank/DDBJ databases">
        <authorList>
            <consortium name="Caenorhabditis japonica Sequencing Consortium"/>
            <person name="Wilson R.K."/>
        </authorList>
    </citation>
    <scope>NUCLEOTIDE SEQUENCE [LARGE SCALE GENOMIC DNA]</scope>
    <source>
        <strain evidence="8">DF5081</strain>
    </source>
</reference>
<reference evidence="7" key="2">
    <citation type="submission" date="2022-06" db="UniProtKB">
        <authorList>
            <consortium name="EnsemblMetazoa"/>
        </authorList>
    </citation>
    <scope>IDENTIFICATION</scope>
    <source>
        <strain evidence="7">DF5081</strain>
    </source>
</reference>
<feature type="compositionally biased region" description="Basic residues" evidence="4">
    <location>
        <begin position="551"/>
        <end position="561"/>
    </location>
</feature>
<dbReference type="SMART" id="SM00060">
    <property type="entry name" value="FN3"/>
    <property type="match status" value="5"/>
</dbReference>
<evidence type="ECO:0008006" key="9">
    <source>
        <dbReference type="Google" id="ProtNLM"/>
    </source>
</evidence>
<dbReference type="SMART" id="SM00408">
    <property type="entry name" value="IGc2"/>
    <property type="match status" value="6"/>
</dbReference>
<dbReference type="EnsemblMetazoa" id="CJA06863.1">
    <property type="protein sequence ID" value="CJA06863.1"/>
    <property type="gene ID" value="WBGene00126067"/>
</dbReference>
<feature type="domain" description="Ig-like" evidence="5">
    <location>
        <begin position="4669"/>
        <end position="4758"/>
    </location>
</feature>
<evidence type="ECO:0000259" key="5">
    <source>
        <dbReference type="PROSITE" id="PS50835"/>
    </source>
</evidence>
<dbReference type="SUPFAM" id="SSF49265">
    <property type="entry name" value="Fibronectin type III"/>
    <property type="match status" value="3"/>
</dbReference>
<evidence type="ECO:0000256" key="4">
    <source>
        <dbReference type="SAM" id="MobiDB-lite"/>
    </source>
</evidence>
<feature type="region of interest" description="Disordered" evidence="4">
    <location>
        <begin position="2127"/>
        <end position="2180"/>
    </location>
</feature>
<feature type="compositionally biased region" description="Basic and acidic residues" evidence="4">
    <location>
        <begin position="2193"/>
        <end position="2221"/>
    </location>
</feature>
<evidence type="ECO:0000256" key="2">
    <source>
        <dbReference type="ARBA" id="ARBA00023157"/>
    </source>
</evidence>
<feature type="compositionally biased region" description="Basic and acidic residues" evidence="4">
    <location>
        <begin position="3446"/>
        <end position="3458"/>
    </location>
</feature>
<dbReference type="FunFam" id="2.60.40.10:FF:002361">
    <property type="entry name" value="Titin homolog"/>
    <property type="match status" value="1"/>
</dbReference>
<feature type="compositionally biased region" description="Polar residues" evidence="4">
    <location>
        <begin position="2790"/>
        <end position="2802"/>
    </location>
</feature>
<feature type="domain" description="Ig-like" evidence="5">
    <location>
        <begin position="4768"/>
        <end position="4834"/>
    </location>
</feature>
<dbReference type="SUPFAM" id="SSF48726">
    <property type="entry name" value="Immunoglobulin"/>
    <property type="match status" value="11"/>
</dbReference>
<feature type="compositionally biased region" description="Acidic residues" evidence="4">
    <location>
        <begin position="1578"/>
        <end position="1592"/>
    </location>
</feature>